<gene>
    <name evidence="13" type="ORF">D0862_00959</name>
</gene>
<keyword evidence="5 11" id="KW-0964">Secreted</keyword>
<evidence type="ECO:0000256" key="11">
    <source>
        <dbReference type="RuleBase" id="RU000589"/>
    </source>
</evidence>
<dbReference type="GO" id="GO:0005576">
    <property type="term" value="C:extracellular region"/>
    <property type="evidence" value="ECO:0007669"/>
    <property type="project" value="UniProtKB-SubCell"/>
</dbReference>
<dbReference type="GO" id="GO:0030599">
    <property type="term" value="F:pectinesterase activity"/>
    <property type="evidence" value="ECO:0007669"/>
    <property type="project" value="UniProtKB-UniRule"/>
</dbReference>
<proteinExistence type="inferred from homology"/>
<evidence type="ECO:0000313" key="14">
    <source>
        <dbReference type="Proteomes" id="UP000281468"/>
    </source>
</evidence>
<name>A0A3M7HUZ2_HORWE</name>
<reference evidence="13 14" key="1">
    <citation type="journal article" date="2018" name="BMC Genomics">
        <title>Genomic evidence for intraspecific hybridization in a clonal and extremely halotolerant yeast.</title>
        <authorList>
            <person name="Gostincar C."/>
            <person name="Stajich J.E."/>
            <person name="Zupancic J."/>
            <person name="Zalar P."/>
            <person name="Gunde-Cimerman N."/>
        </authorList>
    </citation>
    <scope>NUCLEOTIDE SEQUENCE [LARGE SCALE GENOMIC DNA]</scope>
    <source>
        <strain evidence="13 14">EXF-171</strain>
    </source>
</reference>
<evidence type="ECO:0000256" key="6">
    <source>
        <dbReference type="ARBA" id="ARBA00022729"/>
    </source>
</evidence>
<dbReference type="AlphaFoldDB" id="A0A3M7HUZ2"/>
<dbReference type="InterPro" id="IPR012334">
    <property type="entry name" value="Pectin_lyas_fold"/>
</dbReference>
<feature type="active site" evidence="10">
    <location>
        <position position="220"/>
    </location>
</feature>
<sequence length="369" mass="39843">AFTFAVRGGSGRCADDGAVTFRFFYFHSYPHRCHCKLTNIMLTILSLLSFAAGLGRALTSPPAGALVVGGKDYAKIQDAVDILNTTSTKEQLIFIEAGTYHEQVDIPALSGPLTVYGYSEDTSSYVDNEVVITYSDALANEDNDYATATLRARTSDFKMYNVDVKNTYGQADTDGQALAISAEAEKQGYYGCGFYGYQDTVLADSGAQLYAKCYIEGATDFIFGQRAAAWFDACDIRVLEAPLGFITASGRSSNDTSYYVINNSTVAAADGADVPSGAYYLGRPWHEYARVVFQGTSMSEVVNPAGWSVWSPTDPQIDHVTFAEYNNSGAGSEGTRASFASTLNEPVLITEVLGSDYEDMAYVDPAYLA</sequence>
<dbReference type="EMBL" id="QWIQ01000013">
    <property type="protein sequence ID" value="RMZ17160.1"/>
    <property type="molecule type" value="Genomic_DNA"/>
</dbReference>
<evidence type="ECO:0000256" key="1">
    <source>
        <dbReference type="ARBA" id="ARBA00004613"/>
    </source>
</evidence>
<feature type="domain" description="Pectinesterase catalytic" evidence="12">
    <location>
        <begin position="69"/>
        <end position="334"/>
    </location>
</feature>
<dbReference type="VEuPathDB" id="FungiDB:BTJ68_04784"/>
<evidence type="ECO:0000256" key="4">
    <source>
        <dbReference type="ARBA" id="ARBA00013229"/>
    </source>
</evidence>
<accession>A0A3M7HUZ2</accession>
<comment type="function">
    <text evidence="11">Involved in maceration and soft-rotting of plant tissue.</text>
</comment>
<keyword evidence="8 11" id="KW-0063">Aspartyl esterase</keyword>
<dbReference type="PROSITE" id="PS00503">
    <property type="entry name" value="PECTINESTERASE_2"/>
    <property type="match status" value="1"/>
</dbReference>
<evidence type="ECO:0000256" key="3">
    <source>
        <dbReference type="ARBA" id="ARBA00008891"/>
    </source>
</evidence>
<dbReference type="EC" id="3.1.1.11" evidence="4 11"/>
<dbReference type="InterPro" id="IPR011050">
    <property type="entry name" value="Pectin_lyase_fold/virulence"/>
</dbReference>
<evidence type="ECO:0000256" key="2">
    <source>
        <dbReference type="ARBA" id="ARBA00005184"/>
    </source>
</evidence>
<dbReference type="Proteomes" id="UP000281468">
    <property type="component" value="Unassembled WGS sequence"/>
</dbReference>
<keyword evidence="6" id="KW-0732">Signal</keyword>
<dbReference type="PANTHER" id="PTHR31321:SF127">
    <property type="entry name" value="PECTINESTERASE"/>
    <property type="match status" value="1"/>
</dbReference>
<dbReference type="UniPathway" id="UPA00545">
    <property type="reaction ID" value="UER00823"/>
</dbReference>
<dbReference type="Gene3D" id="2.160.20.10">
    <property type="entry name" value="Single-stranded right-handed beta-helix, Pectin lyase-like"/>
    <property type="match status" value="1"/>
</dbReference>
<dbReference type="PANTHER" id="PTHR31321">
    <property type="entry name" value="ACYL-COA THIOESTER HYDROLASE YBHC-RELATED"/>
    <property type="match status" value="1"/>
</dbReference>
<comment type="catalytic activity">
    <reaction evidence="9 11">
        <text>[(1-&gt;4)-alpha-D-galacturonosyl methyl ester](n) + n H2O = [(1-&gt;4)-alpha-D-galacturonosyl](n) + n methanol + n H(+)</text>
        <dbReference type="Rhea" id="RHEA:22380"/>
        <dbReference type="Rhea" id="RHEA-COMP:14570"/>
        <dbReference type="Rhea" id="RHEA-COMP:14573"/>
        <dbReference type="ChEBI" id="CHEBI:15377"/>
        <dbReference type="ChEBI" id="CHEBI:15378"/>
        <dbReference type="ChEBI" id="CHEBI:17790"/>
        <dbReference type="ChEBI" id="CHEBI:140522"/>
        <dbReference type="ChEBI" id="CHEBI:140523"/>
        <dbReference type="EC" id="3.1.1.11"/>
    </reaction>
</comment>
<comment type="pathway">
    <text evidence="2 11">Glycan metabolism; pectin degradation; 2-dehydro-3-deoxy-D-gluconate from pectin: step 1/5.</text>
</comment>
<evidence type="ECO:0000256" key="5">
    <source>
        <dbReference type="ARBA" id="ARBA00022525"/>
    </source>
</evidence>
<organism evidence="13 14">
    <name type="scientific">Hortaea werneckii</name>
    <name type="common">Black yeast</name>
    <name type="synonym">Cladosporium werneckii</name>
    <dbReference type="NCBI Taxonomy" id="91943"/>
    <lineage>
        <taxon>Eukaryota</taxon>
        <taxon>Fungi</taxon>
        <taxon>Dikarya</taxon>
        <taxon>Ascomycota</taxon>
        <taxon>Pezizomycotina</taxon>
        <taxon>Dothideomycetes</taxon>
        <taxon>Dothideomycetidae</taxon>
        <taxon>Mycosphaerellales</taxon>
        <taxon>Teratosphaeriaceae</taxon>
        <taxon>Hortaea</taxon>
    </lineage>
</organism>
<dbReference type="GO" id="GO:0045490">
    <property type="term" value="P:pectin catabolic process"/>
    <property type="evidence" value="ECO:0007669"/>
    <property type="project" value="UniProtKB-UniRule"/>
</dbReference>
<comment type="caution">
    <text evidence="13">The sequence shown here is derived from an EMBL/GenBank/DDBJ whole genome shotgun (WGS) entry which is preliminary data.</text>
</comment>
<comment type="similarity">
    <text evidence="3">Belongs to the pectinesterase family.</text>
</comment>
<dbReference type="FunFam" id="2.160.20.10:FF:000014">
    <property type="entry name" value="Pectinesterase"/>
    <property type="match status" value="1"/>
</dbReference>
<evidence type="ECO:0000256" key="10">
    <source>
        <dbReference type="PROSITE-ProRule" id="PRU10040"/>
    </source>
</evidence>
<feature type="non-terminal residue" evidence="13">
    <location>
        <position position="1"/>
    </location>
</feature>
<dbReference type="InterPro" id="IPR033131">
    <property type="entry name" value="Pectinesterase_Asp_AS"/>
</dbReference>
<evidence type="ECO:0000256" key="9">
    <source>
        <dbReference type="ARBA" id="ARBA00047928"/>
    </source>
</evidence>
<dbReference type="InterPro" id="IPR000070">
    <property type="entry name" value="Pectinesterase_cat"/>
</dbReference>
<dbReference type="Pfam" id="PF01095">
    <property type="entry name" value="Pectinesterase"/>
    <property type="match status" value="1"/>
</dbReference>
<protein>
    <recommendedName>
        <fullName evidence="4 11">Pectinesterase</fullName>
        <ecNumber evidence="4 11">3.1.1.11</ecNumber>
    </recommendedName>
</protein>
<dbReference type="SUPFAM" id="SSF51126">
    <property type="entry name" value="Pectin lyase-like"/>
    <property type="match status" value="1"/>
</dbReference>
<comment type="subcellular location">
    <subcellularLocation>
        <location evidence="1 11">Secreted</location>
    </subcellularLocation>
</comment>
<evidence type="ECO:0000256" key="8">
    <source>
        <dbReference type="ARBA" id="ARBA00023085"/>
    </source>
</evidence>
<keyword evidence="11" id="KW-0961">Cell wall biogenesis/degradation</keyword>
<evidence type="ECO:0000259" key="12">
    <source>
        <dbReference type="Pfam" id="PF01095"/>
    </source>
</evidence>
<keyword evidence="7 11" id="KW-0378">Hydrolase</keyword>
<dbReference type="GO" id="GO:0042545">
    <property type="term" value="P:cell wall modification"/>
    <property type="evidence" value="ECO:0007669"/>
    <property type="project" value="UniProtKB-UniRule"/>
</dbReference>
<evidence type="ECO:0000256" key="7">
    <source>
        <dbReference type="ARBA" id="ARBA00022801"/>
    </source>
</evidence>
<evidence type="ECO:0000313" key="13">
    <source>
        <dbReference type="EMBL" id="RMZ17160.1"/>
    </source>
</evidence>